<dbReference type="Proteomes" id="UP000185544">
    <property type="component" value="Chromosome"/>
</dbReference>
<reference evidence="2 3" key="1">
    <citation type="submission" date="2016-08" db="EMBL/GenBank/DDBJ databases">
        <title>Identification and validation of antigenic proteins from Pajaroellobacter abortibovis using de-novo genome sequence assembly and reverse vaccinology.</title>
        <authorList>
            <person name="Welly B.T."/>
            <person name="Miller M.R."/>
            <person name="Stott J.L."/>
            <person name="Blanchard M.T."/>
            <person name="Islas-Trejo A.D."/>
            <person name="O'Rourke S.M."/>
            <person name="Young A.E."/>
            <person name="Medrano J.F."/>
            <person name="Van Eenennaam A.L."/>
        </authorList>
    </citation>
    <scope>NUCLEOTIDE SEQUENCE [LARGE SCALE GENOMIC DNA]</scope>
    <source>
        <strain evidence="2 3">BTF92-0548A/99-0131</strain>
    </source>
</reference>
<dbReference type="OrthoDB" id="5511340at2"/>
<protein>
    <submittedName>
        <fullName evidence="2">Uncharacterized protein</fullName>
    </submittedName>
</protein>
<dbReference type="EMBL" id="CP016908">
    <property type="protein sequence ID" value="APS00209.1"/>
    <property type="molecule type" value="Genomic_DNA"/>
</dbReference>
<proteinExistence type="predicted"/>
<feature type="region of interest" description="Disordered" evidence="1">
    <location>
        <begin position="82"/>
        <end position="101"/>
    </location>
</feature>
<feature type="compositionally biased region" description="Polar residues" evidence="1">
    <location>
        <begin position="89"/>
        <end position="101"/>
    </location>
</feature>
<organism evidence="2 3">
    <name type="scientific">Pajaroellobacter abortibovis</name>
    <dbReference type="NCBI Taxonomy" id="1882918"/>
    <lineage>
        <taxon>Bacteria</taxon>
        <taxon>Pseudomonadati</taxon>
        <taxon>Myxococcota</taxon>
        <taxon>Polyangia</taxon>
        <taxon>Polyangiales</taxon>
        <taxon>Polyangiaceae</taxon>
    </lineage>
</organism>
<dbReference type="AlphaFoldDB" id="A0A1L6MXK0"/>
<keyword evidence="3" id="KW-1185">Reference proteome</keyword>
<feature type="region of interest" description="Disordered" evidence="1">
    <location>
        <begin position="28"/>
        <end position="48"/>
    </location>
</feature>
<accession>A0A1L6MXK0</accession>
<evidence type="ECO:0000256" key="1">
    <source>
        <dbReference type="SAM" id="MobiDB-lite"/>
    </source>
</evidence>
<dbReference type="KEGG" id="pabo:BCY86_05575"/>
<dbReference type="STRING" id="1882918.BCY86_05575"/>
<sequence length="283" mass="30755">MVLTPHLGALFSVFFFSLFHCHRSTPEISSNQQSHESKSTPAPIQTSPVQASVEQEINPAHLPPYQGFTGCIKGRITVQGVLPPPPSRSPSTQCPPLSAYSKSTSQAKRPLADAIVIVTGYADFYIPEKQKSKLITIESCETIPRIITLTMGQDLNILNQSSLIFAPTLSQGLNSFAAVAIKGGEPIRLSPSRPGLMHLIDRLGDSFLNIKLYIFRHPLHTSSNSEGEYTLQGIPLGKLNVTAHATSFIGEQTQLIQMQEGPCQSVHFSFQAPAPTTRQSGSH</sequence>
<name>A0A1L6MXK0_9BACT</name>
<evidence type="ECO:0000313" key="2">
    <source>
        <dbReference type="EMBL" id="APS00209.1"/>
    </source>
</evidence>
<evidence type="ECO:0000313" key="3">
    <source>
        <dbReference type="Proteomes" id="UP000185544"/>
    </source>
</evidence>
<dbReference type="RefSeq" id="WP_075276873.1">
    <property type="nucleotide sequence ID" value="NZ_CP016908.1"/>
</dbReference>
<gene>
    <name evidence="2" type="ORF">BCY86_05575</name>
</gene>